<dbReference type="InterPro" id="IPR010992">
    <property type="entry name" value="IHF-like_DNA-bd_dom_sf"/>
</dbReference>
<evidence type="ECO:0000256" key="4">
    <source>
        <dbReference type="RuleBase" id="RU003939"/>
    </source>
</evidence>
<comment type="caution">
    <text evidence="5">The sequence shown here is derived from an EMBL/GenBank/DDBJ whole genome shotgun (WGS) entry which is preliminary data.</text>
</comment>
<organism evidence="5 6">
    <name type="scientific">Parabacteroides merdae</name>
    <dbReference type="NCBI Taxonomy" id="46503"/>
    <lineage>
        <taxon>Bacteria</taxon>
        <taxon>Pseudomonadati</taxon>
        <taxon>Bacteroidota</taxon>
        <taxon>Bacteroidia</taxon>
        <taxon>Bacteroidales</taxon>
        <taxon>Tannerellaceae</taxon>
        <taxon>Parabacteroides</taxon>
    </lineage>
</organism>
<dbReference type="GO" id="GO:0030261">
    <property type="term" value="P:chromosome condensation"/>
    <property type="evidence" value="ECO:0007669"/>
    <property type="project" value="UniProtKB-KW"/>
</dbReference>
<gene>
    <name evidence="5" type="primary">hup-3</name>
    <name evidence="5" type="ORF">CE91St3_30710</name>
</gene>
<keyword evidence="2" id="KW-0226">DNA condensation</keyword>
<dbReference type="CDD" id="cd13831">
    <property type="entry name" value="HU"/>
    <property type="match status" value="1"/>
</dbReference>
<dbReference type="Pfam" id="PF00216">
    <property type="entry name" value="Bac_DNA_binding"/>
    <property type="match status" value="1"/>
</dbReference>
<dbReference type="EMBL" id="BQNZ01000003">
    <property type="protein sequence ID" value="GKH73208.1"/>
    <property type="molecule type" value="Genomic_DNA"/>
</dbReference>
<evidence type="ECO:0000313" key="5">
    <source>
        <dbReference type="EMBL" id="GKH73208.1"/>
    </source>
</evidence>
<keyword evidence="3 5" id="KW-0238">DNA-binding</keyword>
<dbReference type="PANTHER" id="PTHR33175">
    <property type="entry name" value="DNA-BINDING PROTEIN HU"/>
    <property type="match status" value="1"/>
</dbReference>
<dbReference type="SUPFAM" id="SSF47729">
    <property type="entry name" value="IHF-like DNA-binding proteins"/>
    <property type="match status" value="1"/>
</dbReference>
<dbReference type="GO" id="GO:0003677">
    <property type="term" value="F:DNA binding"/>
    <property type="evidence" value="ECO:0007669"/>
    <property type="project" value="UniProtKB-KW"/>
</dbReference>
<reference evidence="5" key="1">
    <citation type="submission" date="2022-01" db="EMBL/GenBank/DDBJ databases">
        <title>Novel bile acid biosynthetic pathways are enriched in the microbiome of centenarians.</title>
        <authorList>
            <person name="Sato Y."/>
            <person name="Atarashi K."/>
            <person name="Plichta R.D."/>
            <person name="Arai Y."/>
            <person name="Sasajima S."/>
            <person name="Kearney M.S."/>
            <person name="Suda W."/>
            <person name="Takeshita K."/>
            <person name="Sasaki T."/>
            <person name="Okamoto S."/>
            <person name="Skelly N.A."/>
            <person name="Okamura Y."/>
            <person name="Vlamakis H."/>
            <person name="Li Y."/>
            <person name="Tanoue T."/>
            <person name="Takei H."/>
            <person name="Nittono H."/>
            <person name="Narushima S."/>
            <person name="Irie J."/>
            <person name="Itoh H."/>
            <person name="Moriya K."/>
            <person name="Sugiura Y."/>
            <person name="Suematsu M."/>
            <person name="Moritoki N."/>
            <person name="Shibata S."/>
            <person name="Littman R.D."/>
            <person name="Fischbach A.M."/>
            <person name="Uwamino Y."/>
            <person name="Inoue T."/>
            <person name="Honda A."/>
            <person name="Hattori M."/>
            <person name="Murai T."/>
            <person name="Xavier J.R."/>
            <person name="Hirose N."/>
            <person name="Honda K."/>
        </authorList>
    </citation>
    <scope>NUCLEOTIDE SEQUENCE</scope>
    <source>
        <strain evidence="5">CE91-St3</strain>
    </source>
</reference>
<evidence type="ECO:0000256" key="2">
    <source>
        <dbReference type="ARBA" id="ARBA00023067"/>
    </source>
</evidence>
<dbReference type="RefSeq" id="WP_075967702.1">
    <property type="nucleotide sequence ID" value="NZ_BQNZ01000003.1"/>
</dbReference>
<evidence type="ECO:0000256" key="3">
    <source>
        <dbReference type="ARBA" id="ARBA00023125"/>
    </source>
</evidence>
<dbReference type="GO" id="GO:0005829">
    <property type="term" value="C:cytosol"/>
    <property type="evidence" value="ECO:0007669"/>
    <property type="project" value="TreeGrafter"/>
</dbReference>
<dbReference type="Proteomes" id="UP001055114">
    <property type="component" value="Unassembled WGS sequence"/>
</dbReference>
<accession>A0AA37NJL3</accession>
<dbReference type="InterPro" id="IPR000119">
    <property type="entry name" value="Hist_DNA-bd"/>
</dbReference>
<dbReference type="SMART" id="SM00411">
    <property type="entry name" value="BHL"/>
    <property type="match status" value="1"/>
</dbReference>
<comment type="similarity">
    <text evidence="1 4">Belongs to the bacterial histone-like protein family.</text>
</comment>
<protein>
    <submittedName>
        <fullName evidence="5">DNA-binding protein</fullName>
    </submittedName>
</protein>
<dbReference type="PANTHER" id="PTHR33175:SF3">
    <property type="entry name" value="DNA-BINDING PROTEIN HU-BETA"/>
    <property type="match status" value="1"/>
</dbReference>
<dbReference type="Gene3D" id="4.10.520.10">
    <property type="entry name" value="IHF-like DNA-binding proteins"/>
    <property type="match status" value="1"/>
</dbReference>
<dbReference type="AlphaFoldDB" id="A0AA37NJL3"/>
<evidence type="ECO:0000313" key="6">
    <source>
        <dbReference type="Proteomes" id="UP001055114"/>
    </source>
</evidence>
<dbReference type="GO" id="GO:0030527">
    <property type="term" value="F:structural constituent of chromatin"/>
    <property type="evidence" value="ECO:0007669"/>
    <property type="project" value="InterPro"/>
</dbReference>
<evidence type="ECO:0000256" key="1">
    <source>
        <dbReference type="ARBA" id="ARBA00010529"/>
    </source>
</evidence>
<sequence>MKKADLIKGIAQKAGITNEQAQNALEATLDLIKQSVVEQEDRITLHGFGTFAPSVRKARTGINLATKEKVEIPECKVVKFKASKDAWF</sequence>
<name>A0AA37NJL3_9BACT</name>
<proteinExistence type="inferred from homology"/>